<dbReference type="Proteomes" id="UP000036176">
    <property type="component" value="Unassembled WGS sequence"/>
</dbReference>
<accession>A0A0J6WAJ3</accession>
<reference evidence="1 2" key="1">
    <citation type="journal article" date="2015" name="Genome Biol. Evol.">
        <title>Characterization of Three Mycobacterium spp. with Potential Use in Bioremediation by Genome Sequencing and Comparative Genomics.</title>
        <authorList>
            <person name="Das S."/>
            <person name="Pettersson B.M."/>
            <person name="Behra P.R."/>
            <person name="Ramesh M."/>
            <person name="Dasgupta S."/>
            <person name="Bhattacharya A."/>
            <person name="Kirsebom L.A."/>
        </authorList>
    </citation>
    <scope>NUCLEOTIDE SEQUENCE [LARGE SCALE GENOMIC DNA]</scope>
    <source>
        <strain evidence="1 2">DSM 44219</strain>
    </source>
</reference>
<organism evidence="1 2">
    <name type="scientific">Mycolicibacterium chubuense</name>
    <name type="common">Mycobacterium chubuense</name>
    <dbReference type="NCBI Taxonomy" id="1800"/>
    <lineage>
        <taxon>Bacteria</taxon>
        <taxon>Bacillati</taxon>
        <taxon>Actinomycetota</taxon>
        <taxon>Actinomycetes</taxon>
        <taxon>Mycobacteriales</taxon>
        <taxon>Mycobacteriaceae</taxon>
        <taxon>Mycolicibacterium</taxon>
    </lineage>
</organism>
<proteinExistence type="predicted"/>
<gene>
    <name evidence="1" type="ORF">MCHUDSM44219_02466</name>
</gene>
<protein>
    <submittedName>
        <fullName evidence="1">Uncharacterized protein</fullName>
    </submittedName>
</protein>
<evidence type="ECO:0000313" key="1">
    <source>
        <dbReference type="EMBL" id="KMO79604.1"/>
    </source>
</evidence>
<evidence type="ECO:0000313" key="2">
    <source>
        <dbReference type="Proteomes" id="UP000036176"/>
    </source>
</evidence>
<dbReference type="AlphaFoldDB" id="A0A0J6WAJ3"/>
<keyword evidence="2" id="KW-1185">Reference proteome</keyword>
<name>A0A0J6WAJ3_MYCCU</name>
<dbReference type="EMBL" id="JYNX01000035">
    <property type="protein sequence ID" value="KMO79604.1"/>
    <property type="molecule type" value="Genomic_DNA"/>
</dbReference>
<comment type="caution">
    <text evidence="1">The sequence shown here is derived from an EMBL/GenBank/DDBJ whole genome shotgun (WGS) entry which is preliminary data.</text>
</comment>
<sequence>MRLLPTLLTNDSAWFSRPAMSWPIAVRSTGMSEPLRSVAVAAFAGGTRSTYCSPTADTLLTVAVTLSGTGVPLSSRMCATTPVSLRPTDSTWPTVTPR</sequence>